<proteinExistence type="predicted"/>
<feature type="compositionally biased region" description="Acidic residues" evidence="1">
    <location>
        <begin position="888"/>
        <end position="907"/>
    </location>
</feature>
<reference evidence="5" key="1">
    <citation type="journal article" date="2018" name="Front. Microbiol.">
        <title>Genome-Based Analysis Reveals the Taxonomy and Diversity of the Family Idiomarinaceae.</title>
        <authorList>
            <person name="Liu Y."/>
            <person name="Lai Q."/>
            <person name="Shao Z."/>
        </authorList>
    </citation>
    <scope>NUCLEOTIDE SEQUENCE [LARGE SCALE GENOMIC DNA]</scope>
    <source>
        <strain evidence="5">CVS-6</strain>
    </source>
</reference>
<dbReference type="OrthoDB" id="6231808at2"/>
<comment type="caution">
    <text evidence="4">The sequence shown here is derived from an EMBL/GenBank/DDBJ whole genome shotgun (WGS) entry which is preliminary data.</text>
</comment>
<dbReference type="Pfam" id="PF17803">
    <property type="entry name" value="Cadherin_4"/>
    <property type="match status" value="1"/>
</dbReference>
<sequence length="913" mass="97819">MKNNNLNSPMKLAALLTTSVLLTACGGGSDNNEPELEAIQAQLNEDTSWQQTINFSGTPIVITAPQNGEVSVGAALVTYTPDQDYNGTDSVLIEAGNTRYSISFNVAPVNDAPQLQQSTIEVAADNLIEGQINATDVDGDSLTFTLANAPESGTLQLQSDGTFTLAIDTLTLPNQSFAVDISDGQATTTATVTLKPAYSTNEEKAAYYYRSDKSHLKAAEQRLQQIDDDIVSANAYSALLQGYARAGLDTEVERLFNHHITGQQARAVTLKDLGDAYAEANEPDLASAARLDALKEYAQFIADNGLENISSTDALFLLTLLNRQIDAGDEAGAEQTIQQLNVYTSTIGGAQNEYSTAYGRLVTAYRNQVRGAIEHYQQQRTPENRTRAITAIDRFTTIVANTGYQLLTRGDYAGERAYKLAPLYSAMATEYYILVGATEAARAQLAETISYYGDVSYDANYAREAKAYAQVSLADYTFPLVDASAAFAILYPELPVSENVPFQLIPSDSIFYSRAEDAVSGASALALVLNGGSVNDAISQLKTEFGNDLRDLQVQLTQNTPASPYLGAQLLALGYTDEAAQAFTEGLSVLTSSAYAAENGGATLYMTGTRGCLKYVQLYQSIDSLDATAAAAACETMATTYFNTVEGDVSLSDVVNAHFDAVTAWQALGESSQALSLLDTLETTFASLPTTSADQFDFTLEVAQVRAYSGDYTGALNAIESALNQAQNNESLTAPERANALLQLAATFNSFDSDSAMVLTRYSVLQTLRRNAYNHPEYADFMARSRLLNGTLARTLATTMRELPEVDAIDEAADVTLALAAIREYSLASELLNELPLGSAERLTLTALISELQALQDDFPASIVASVDTDQDGLANFLAVSATEEQLADNDIATDNDADNDGVEDANDPTPLG</sequence>
<protein>
    <recommendedName>
        <fullName evidence="3">RapA2 cadherin-like domain-containing protein</fullName>
    </recommendedName>
</protein>
<feature type="signal peptide" evidence="2">
    <location>
        <begin position="1"/>
        <end position="24"/>
    </location>
</feature>
<evidence type="ECO:0000313" key="5">
    <source>
        <dbReference type="Proteomes" id="UP000288259"/>
    </source>
</evidence>
<dbReference type="AlphaFoldDB" id="A0A432YLT9"/>
<evidence type="ECO:0000259" key="3">
    <source>
        <dbReference type="Pfam" id="PF17803"/>
    </source>
</evidence>
<dbReference type="InterPro" id="IPR040853">
    <property type="entry name" value="RapA2_cadherin-like"/>
</dbReference>
<accession>A0A432YLT9</accession>
<feature type="chain" id="PRO_5019440094" description="RapA2 cadherin-like domain-containing protein" evidence="2">
    <location>
        <begin position="25"/>
        <end position="913"/>
    </location>
</feature>
<dbReference type="EMBL" id="PIPY01000005">
    <property type="protein sequence ID" value="RUO61805.1"/>
    <property type="molecule type" value="Genomic_DNA"/>
</dbReference>
<evidence type="ECO:0000313" key="4">
    <source>
        <dbReference type="EMBL" id="RUO61805.1"/>
    </source>
</evidence>
<dbReference type="RefSeq" id="WP_126754265.1">
    <property type="nucleotide sequence ID" value="NZ_PIPY01000005.1"/>
</dbReference>
<dbReference type="PROSITE" id="PS51257">
    <property type="entry name" value="PROKAR_LIPOPROTEIN"/>
    <property type="match status" value="1"/>
</dbReference>
<keyword evidence="2" id="KW-0732">Signal</keyword>
<evidence type="ECO:0000256" key="2">
    <source>
        <dbReference type="SAM" id="SignalP"/>
    </source>
</evidence>
<keyword evidence="5" id="KW-1185">Reference proteome</keyword>
<name>A0A432YLT9_9GAMM</name>
<dbReference type="Proteomes" id="UP000288259">
    <property type="component" value="Unassembled WGS sequence"/>
</dbReference>
<gene>
    <name evidence="4" type="ORF">CWI71_05440</name>
</gene>
<evidence type="ECO:0000256" key="1">
    <source>
        <dbReference type="SAM" id="MobiDB-lite"/>
    </source>
</evidence>
<dbReference type="Gene3D" id="2.60.40.3440">
    <property type="match status" value="1"/>
</dbReference>
<feature type="region of interest" description="Disordered" evidence="1">
    <location>
        <begin position="888"/>
        <end position="913"/>
    </location>
</feature>
<feature type="domain" description="RapA2 cadherin-like" evidence="3">
    <location>
        <begin position="102"/>
        <end position="164"/>
    </location>
</feature>
<organism evidence="4 5">
    <name type="scientific">Pseudidiomarina insulisalsae</name>
    <dbReference type="NCBI Taxonomy" id="575789"/>
    <lineage>
        <taxon>Bacteria</taxon>
        <taxon>Pseudomonadati</taxon>
        <taxon>Pseudomonadota</taxon>
        <taxon>Gammaproteobacteria</taxon>
        <taxon>Alteromonadales</taxon>
        <taxon>Idiomarinaceae</taxon>
        <taxon>Pseudidiomarina</taxon>
    </lineage>
</organism>